<dbReference type="InterPro" id="IPR002180">
    <property type="entry name" value="LS/RS"/>
</dbReference>
<accession>A0A7W6WJV4</accession>
<comment type="pathway">
    <text evidence="1 7">Cofactor biosynthesis; riboflavin biosynthesis; riboflavin from 2-hydroxy-3-oxobutyl phosphate and 5-amino-6-(D-ribitylamino)uracil: step 1/2.</text>
</comment>
<proteinExistence type="inferred from homology"/>
<dbReference type="GO" id="GO:0005829">
    <property type="term" value="C:cytosol"/>
    <property type="evidence" value="ECO:0007669"/>
    <property type="project" value="TreeGrafter"/>
</dbReference>
<evidence type="ECO:0000313" key="9">
    <source>
        <dbReference type="Proteomes" id="UP000555728"/>
    </source>
</evidence>
<evidence type="ECO:0000256" key="6">
    <source>
        <dbReference type="ARBA" id="ARBA00048785"/>
    </source>
</evidence>
<dbReference type="SUPFAM" id="SSF52121">
    <property type="entry name" value="Lumazine synthase"/>
    <property type="match status" value="1"/>
</dbReference>
<evidence type="ECO:0000256" key="3">
    <source>
        <dbReference type="ARBA" id="ARBA00012664"/>
    </source>
</evidence>
<evidence type="ECO:0000256" key="5">
    <source>
        <dbReference type="ARBA" id="ARBA00022679"/>
    </source>
</evidence>
<feature type="binding site" evidence="7">
    <location>
        <begin position="83"/>
        <end position="84"/>
    </location>
    <ligand>
        <name>(2S)-2-hydroxy-3-oxobutyl phosphate</name>
        <dbReference type="ChEBI" id="CHEBI:58830"/>
    </ligand>
</feature>
<feature type="binding site" evidence="7">
    <location>
        <position position="16"/>
    </location>
    <ligand>
        <name>5-amino-6-(D-ribitylamino)uracil</name>
        <dbReference type="ChEBI" id="CHEBI:15934"/>
    </ligand>
</feature>
<evidence type="ECO:0000313" key="8">
    <source>
        <dbReference type="EMBL" id="MBB4285044.1"/>
    </source>
</evidence>
<organism evidence="8 9">
    <name type="scientific">Roseospira goensis</name>
    <dbReference type="NCBI Taxonomy" id="391922"/>
    <lineage>
        <taxon>Bacteria</taxon>
        <taxon>Pseudomonadati</taxon>
        <taxon>Pseudomonadota</taxon>
        <taxon>Alphaproteobacteria</taxon>
        <taxon>Rhodospirillales</taxon>
        <taxon>Rhodospirillaceae</taxon>
        <taxon>Roseospira</taxon>
    </lineage>
</organism>
<evidence type="ECO:0000256" key="1">
    <source>
        <dbReference type="ARBA" id="ARBA00004917"/>
    </source>
</evidence>
<dbReference type="InterPro" id="IPR034964">
    <property type="entry name" value="LS"/>
</dbReference>
<dbReference type="GO" id="GO:0009349">
    <property type="term" value="C:riboflavin synthase complex"/>
    <property type="evidence" value="ECO:0007669"/>
    <property type="project" value="UniProtKB-UniRule"/>
</dbReference>
<feature type="binding site" evidence="7">
    <location>
        <begin position="47"/>
        <end position="49"/>
    </location>
    <ligand>
        <name>5-amino-6-(D-ribitylamino)uracil</name>
        <dbReference type="ChEBI" id="CHEBI:15934"/>
    </ligand>
</feature>
<dbReference type="Gene3D" id="3.40.50.960">
    <property type="entry name" value="Lumazine/riboflavin synthase"/>
    <property type="match status" value="1"/>
</dbReference>
<gene>
    <name evidence="7" type="primary">ribH</name>
    <name evidence="8" type="ORF">GGD88_000758</name>
</gene>
<evidence type="ECO:0000256" key="4">
    <source>
        <dbReference type="ARBA" id="ARBA00022619"/>
    </source>
</evidence>
<feature type="binding site" evidence="7">
    <location>
        <begin position="78"/>
        <end position="80"/>
    </location>
    <ligand>
        <name>5-amino-6-(D-ribitylamino)uracil</name>
        <dbReference type="ChEBI" id="CHEBI:15934"/>
    </ligand>
</feature>
<dbReference type="PANTHER" id="PTHR21058">
    <property type="entry name" value="6,7-DIMETHYL-8-RIBITYLLUMAZINE SYNTHASE DMRL SYNTHASE LUMAZINE SYNTHASE"/>
    <property type="match status" value="1"/>
</dbReference>
<dbReference type="NCBIfam" id="TIGR00114">
    <property type="entry name" value="lumazine-synth"/>
    <property type="match status" value="1"/>
</dbReference>
<comment type="caution">
    <text evidence="8">The sequence shown here is derived from an EMBL/GenBank/DDBJ whole genome shotgun (WGS) entry which is preliminary data.</text>
</comment>
<feature type="binding site" evidence="7">
    <location>
        <position position="125"/>
    </location>
    <ligand>
        <name>(2S)-2-hydroxy-3-oxobutyl phosphate</name>
        <dbReference type="ChEBI" id="CHEBI:58830"/>
    </ligand>
</feature>
<dbReference type="EMBL" id="JACIGI010000004">
    <property type="protein sequence ID" value="MBB4285044.1"/>
    <property type="molecule type" value="Genomic_DNA"/>
</dbReference>
<dbReference type="EC" id="2.5.1.78" evidence="3 7"/>
<dbReference type="InterPro" id="IPR036467">
    <property type="entry name" value="LS/RS_sf"/>
</dbReference>
<comment type="catalytic activity">
    <reaction evidence="6 7">
        <text>(2S)-2-hydroxy-3-oxobutyl phosphate + 5-amino-6-(D-ribitylamino)uracil = 6,7-dimethyl-8-(1-D-ribityl)lumazine + phosphate + 2 H2O + H(+)</text>
        <dbReference type="Rhea" id="RHEA:26152"/>
        <dbReference type="ChEBI" id="CHEBI:15377"/>
        <dbReference type="ChEBI" id="CHEBI:15378"/>
        <dbReference type="ChEBI" id="CHEBI:15934"/>
        <dbReference type="ChEBI" id="CHEBI:43474"/>
        <dbReference type="ChEBI" id="CHEBI:58201"/>
        <dbReference type="ChEBI" id="CHEBI:58830"/>
        <dbReference type="EC" id="2.5.1.78"/>
    </reaction>
</comment>
<dbReference type="UniPathway" id="UPA00275">
    <property type="reaction ID" value="UER00404"/>
</dbReference>
<feature type="active site" description="Proton donor" evidence="7">
    <location>
        <position position="86"/>
    </location>
</feature>
<keyword evidence="4 7" id="KW-0686">Riboflavin biosynthesis</keyword>
<keyword evidence="9" id="KW-1185">Reference proteome</keyword>
<sequence>MSMAEGARILIVEARFYEDIADNLVRGCVQALTAHGAGYKRIIVPGILEIPAVIRYAVRTMELRAVDHRYAGYVVLGCAIKGETDHYEHVCHEAMSGVSRMVLDYSLALGNGILTCPTRELALERSRPEGKDLGGKAARSCLRMIEVKREMGL</sequence>
<reference evidence="8 9" key="1">
    <citation type="submission" date="2020-08" db="EMBL/GenBank/DDBJ databases">
        <title>Genome sequencing of Purple Non-Sulfur Bacteria from various extreme environments.</title>
        <authorList>
            <person name="Mayer M."/>
        </authorList>
    </citation>
    <scope>NUCLEOTIDE SEQUENCE [LARGE SCALE GENOMIC DNA]</scope>
    <source>
        <strain evidence="8 9">JA135</strain>
    </source>
</reference>
<evidence type="ECO:0000256" key="2">
    <source>
        <dbReference type="ARBA" id="ARBA00007424"/>
    </source>
</evidence>
<feature type="binding site" evidence="7">
    <location>
        <position position="111"/>
    </location>
    <ligand>
        <name>5-amino-6-(D-ribitylamino)uracil</name>
        <dbReference type="ChEBI" id="CHEBI:15934"/>
    </ligand>
</feature>
<dbReference type="RefSeq" id="WP_343056242.1">
    <property type="nucleotide sequence ID" value="NZ_JACIGI010000004.1"/>
</dbReference>
<comment type="similarity">
    <text evidence="2 7">Belongs to the DMRL synthase family.</text>
</comment>
<name>A0A7W6WJV4_9PROT</name>
<dbReference type="HAMAP" id="MF_00178">
    <property type="entry name" value="Lumazine_synth"/>
    <property type="match status" value="1"/>
</dbReference>
<dbReference type="PANTHER" id="PTHR21058:SF0">
    <property type="entry name" value="6,7-DIMETHYL-8-RIBITYLLUMAZINE SYNTHASE"/>
    <property type="match status" value="1"/>
</dbReference>
<dbReference type="Proteomes" id="UP000555728">
    <property type="component" value="Unassembled WGS sequence"/>
</dbReference>
<protein>
    <recommendedName>
        <fullName evidence="3 7">6,7-dimethyl-8-ribityllumazine synthase</fullName>
        <shortName evidence="7">DMRL synthase</shortName>
        <shortName evidence="7">LS</shortName>
        <shortName evidence="7">Lumazine synthase</shortName>
        <ecNumber evidence="3 7">2.5.1.78</ecNumber>
    </recommendedName>
</protein>
<dbReference type="AlphaFoldDB" id="A0A7W6WJV4"/>
<dbReference type="GO" id="GO:0009231">
    <property type="term" value="P:riboflavin biosynthetic process"/>
    <property type="evidence" value="ECO:0007669"/>
    <property type="project" value="UniProtKB-UniRule"/>
</dbReference>
<evidence type="ECO:0000256" key="7">
    <source>
        <dbReference type="HAMAP-Rule" id="MF_00178"/>
    </source>
</evidence>
<dbReference type="GO" id="GO:0000906">
    <property type="term" value="F:6,7-dimethyl-8-ribityllumazine synthase activity"/>
    <property type="evidence" value="ECO:0007669"/>
    <property type="project" value="UniProtKB-UniRule"/>
</dbReference>
<dbReference type="Pfam" id="PF00885">
    <property type="entry name" value="DMRL_synthase"/>
    <property type="match status" value="1"/>
</dbReference>
<comment type="function">
    <text evidence="7">Catalyzes the formation of 6,7-dimethyl-8-ribityllumazine by condensation of 5-amino-6-(D-ribitylamino)uracil with 3,4-dihydroxy-2-butanone 4-phosphate. This is the penultimate step in the biosynthesis of riboflavin.</text>
</comment>
<keyword evidence="5 7" id="KW-0808">Transferase</keyword>
<dbReference type="CDD" id="cd09209">
    <property type="entry name" value="Lumazine_synthase-I"/>
    <property type="match status" value="1"/>
</dbReference>